<dbReference type="SUPFAM" id="SSF47616">
    <property type="entry name" value="GST C-terminal domain-like"/>
    <property type="match status" value="1"/>
</dbReference>
<evidence type="ECO:0000313" key="3">
    <source>
        <dbReference type="Proteomes" id="UP000778970"/>
    </source>
</evidence>
<protein>
    <submittedName>
        <fullName evidence="2">Glutathione S-transferase</fullName>
    </submittedName>
</protein>
<accession>A0A934UZV7</accession>
<name>A0A934UZV7_9PROT</name>
<evidence type="ECO:0000259" key="1">
    <source>
        <dbReference type="PROSITE" id="PS50404"/>
    </source>
</evidence>
<dbReference type="Gene3D" id="3.40.30.10">
    <property type="entry name" value="Glutaredoxin"/>
    <property type="match status" value="1"/>
</dbReference>
<reference evidence="2" key="2">
    <citation type="journal article" date="2020" name="Microorganisms">
        <title>Osmotic Adaptation and Compatible Solute Biosynthesis of Phototrophic Bacteria as Revealed from Genome Analyses.</title>
        <authorList>
            <person name="Imhoff J.F."/>
            <person name="Rahn T."/>
            <person name="Kunzel S."/>
            <person name="Keller A."/>
            <person name="Neulinger S.C."/>
        </authorList>
    </citation>
    <scope>NUCLEOTIDE SEQUENCE</scope>
    <source>
        <strain evidence="2">DSM 9154</strain>
    </source>
</reference>
<organism evidence="2 3">
    <name type="scientific">Rhodovibrio salinarum</name>
    <dbReference type="NCBI Taxonomy" id="1087"/>
    <lineage>
        <taxon>Bacteria</taxon>
        <taxon>Pseudomonadati</taxon>
        <taxon>Pseudomonadota</taxon>
        <taxon>Alphaproteobacteria</taxon>
        <taxon>Rhodospirillales</taxon>
        <taxon>Rhodovibrionaceae</taxon>
        <taxon>Rhodovibrio</taxon>
    </lineage>
</organism>
<evidence type="ECO:0000313" key="2">
    <source>
        <dbReference type="EMBL" id="MBK1696926.1"/>
    </source>
</evidence>
<dbReference type="EMBL" id="NRRE01000020">
    <property type="protein sequence ID" value="MBK1696926.1"/>
    <property type="molecule type" value="Genomic_DNA"/>
</dbReference>
<reference evidence="2" key="1">
    <citation type="submission" date="2017-08" db="EMBL/GenBank/DDBJ databases">
        <authorList>
            <person name="Imhoff J.F."/>
            <person name="Rahn T."/>
            <person name="Kuenzel S."/>
            <person name="Neulinger S.C."/>
        </authorList>
    </citation>
    <scope>NUCLEOTIDE SEQUENCE</scope>
    <source>
        <strain evidence="2">DSM 9154</strain>
    </source>
</reference>
<dbReference type="AlphaFoldDB" id="A0A934UZV7"/>
<dbReference type="Gene3D" id="1.20.1050.10">
    <property type="match status" value="1"/>
</dbReference>
<dbReference type="InterPro" id="IPR004045">
    <property type="entry name" value="Glutathione_S-Trfase_N"/>
</dbReference>
<feature type="domain" description="GST N-terminal" evidence="1">
    <location>
        <begin position="1"/>
        <end position="80"/>
    </location>
</feature>
<keyword evidence="3" id="KW-1185">Reference proteome</keyword>
<dbReference type="RefSeq" id="WP_027287371.1">
    <property type="nucleotide sequence ID" value="NZ_NRRE01000020.1"/>
</dbReference>
<dbReference type="InterPro" id="IPR036249">
    <property type="entry name" value="Thioredoxin-like_sf"/>
</dbReference>
<gene>
    <name evidence="2" type="ORF">CKO21_06670</name>
</gene>
<dbReference type="PROSITE" id="PS50404">
    <property type="entry name" value="GST_NTER"/>
    <property type="match status" value="1"/>
</dbReference>
<dbReference type="Proteomes" id="UP000778970">
    <property type="component" value="Unassembled WGS sequence"/>
</dbReference>
<dbReference type="InterPro" id="IPR036282">
    <property type="entry name" value="Glutathione-S-Trfase_C_sf"/>
</dbReference>
<proteinExistence type="predicted"/>
<sequence length="197" mass="21247">MELLLNATSPYARVCRICAIERGLAGRLRLRWVDPWADDSALLAVNPAGRVPALITDDGQGLAEALLIALHFNAHGTGPDLFPADDGSALARAGIGIGLMDAAFATVIARKHQGSESDRGLLGARRHRAIRRCLERLAVDTGEAGDKIDIGTLTVAVALDYLAFRLPEYPLADLQPNLGRWRARIAERPSFQETAFS</sequence>
<dbReference type="SUPFAM" id="SSF52833">
    <property type="entry name" value="Thioredoxin-like"/>
    <property type="match status" value="1"/>
</dbReference>
<comment type="caution">
    <text evidence="2">The sequence shown here is derived from an EMBL/GenBank/DDBJ whole genome shotgun (WGS) entry which is preliminary data.</text>
</comment>
<dbReference type="Pfam" id="PF13409">
    <property type="entry name" value="GST_N_2"/>
    <property type="match status" value="1"/>
</dbReference>